<reference evidence="2" key="1">
    <citation type="journal article" date="2022" name="Int. J. Mol. Sci.">
        <title>Draft Genome of Tanacetum Coccineum: Genomic Comparison of Closely Related Tanacetum-Family Plants.</title>
        <authorList>
            <person name="Yamashiro T."/>
            <person name="Shiraishi A."/>
            <person name="Nakayama K."/>
            <person name="Satake H."/>
        </authorList>
    </citation>
    <scope>NUCLEOTIDE SEQUENCE</scope>
</reference>
<evidence type="ECO:0000313" key="3">
    <source>
        <dbReference type="Proteomes" id="UP001151760"/>
    </source>
</evidence>
<organism evidence="2 3">
    <name type="scientific">Tanacetum coccineum</name>
    <dbReference type="NCBI Taxonomy" id="301880"/>
    <lineage>
        <taxon>Eukaryota</taxon>
        <taxon>Viridiplantae</taxon>
        <taxon>Streptophyta</taxon>
        <taxon>Embryophyta</taxon>
        <taxon>Tracheophyta</taxon>
        <taxon>Spermatophyta</taxon>
        <taxon>Magnoliopsida</taxon>
        <taxon>eudicotyledons</taxon>
        <taxon>Gunneridae</taxon>
        <taxon>Pentapetalae</taxon>
        <taxon>asterids</taxon>
        <taxon>campanulids</taxon>
        <taxon>Asterales</taxon>
        <taxon>Asteraceae</taxon>
        <taxon>Asteroideae</taxon>
        <taxon>Anthemideae</taxon>
        <taxon>Anthemidinae</taxon>
        <taxon>Tanacetum</taxon>
    </lineage>
</organism>
<evidence type="ECO:0000313" key="2">
    <source>
        <dbReference type="EMBL" id="GJT26558.1"/>
    </source>
</evidence>
<feature type="region of interest" description="Disordered" evidence="1">
    <location>
        <begin position="49"/>
        <end position="78"/>
    </location>
</feature>
<dbReference type="Proteomes" id="UP001151760">
    <property type="component" value="Unassembled WGS sequence"/>
</dbReference>
<gene>
    <name evidence="2" type="ORF">Tco_0906833</name>
</gene>
<name>A0ABQ5CII9_9ASTR</name>
<protein>
    <recommendedName>
        <fullName evidence="4">Retrotransposon gag domain-containing protein</fullName>
    </recommendedName>
</protein>
<dbReference type="EMBL" id="BQNB010014303">
    <property type="protein sequence ID" value="GJT26558.1"/>
    <property type="molecule type" value="Genomic_DNA"/>
</dbReference>
<comment type="caution">
    <text evidence="2">The sequence shown here is derived from an EMBL/GenBank/DDBJ whole genome shotgun (WGS) entry which is preliminary data.</text>
</comment>
<evidence type="ECO:0000256" key="1">
    <source>
        <dbReference type="SAM" id="MobiDB-lite"/>
    </source>
</evidence>
<accession>A0ABQ5CII9</accession>
<sequence length="330" mass="38306">MTRSTVKRLTKPLNEPEREFRRRRKAALRSHQNESLAIAGRNLFDNEASSSYNTGAKPPTPPKTLHKHSHPNSSGFLNPITFPTEQTGRIVDSRDIWLIQNTCTFQGLRNEDPLLHIRYYLSIVDNIQAGEATRDTFGLRLFYFSLKEKATEWLDRIPPLKSRHGISSCHDSLTISFRKLDQFAQFRFDSLTEEEWWNRIEEYVQYQDDPWDDMSPPMNISSISEAMQPTLKGRLKRACNQISYLETPTREWIIRSKFKDELANFMLEKKSHTKGIGDMLVQHRKELREQYSQILSTFNKSKTPEPEAETFAITTRSGISTQDPPFPAPP</sequence>
<reference evidence="2" key="2">
    <citation type="submission" date="2022-01" db="EMBL/GenBank/DDBJ databases">
        <authorList>
            <person name="Yamashiro T."/>
            <person name="Shiraishi A."/>
            <person name="Satake H."/>
            <person name="Nakayama K."/>
        </authorList>
    </citation>
    <scope>NUCLEOTIDE SEQUENCE</scope>
</reference>
<keyword evidence="3" id="KW-1185">Reference proteome</keyword>
<feature type="region of interest" description="Disordered" evidence="1">
    <location>
        <begin position="1"/>
        <end position="32"/>
    </location>
</feature>
<feature type="compositionally biased region" description="Basic residues" evidence="1">
    <location>
        <begin position="1"/>
        <end position="10"/>
    </location>
</feature>
<proteinExistence type="predicted"/>
<evidence type="ECO:0008006" key="4">
    <source>
        <dbReference type="Google" id="ProtNLM"/>
    </source>
</evidence>